<keyword evidence="3" id="KW-0119">Carbohydrate metabolism</keyword>
<comment type="similarity">
    <text evidence="1">Belongs to the aldose epimerase family.</text>
</comment>
<dbReference type="GO" id="GO:0004034">
    <property type="term" value="F:aldose 1-epimerase activity"/>
    <property type="evidence" value="ECO:0007669"/>
    <property type="project" value="TreeGrafter"/>
</dbReference>
<dbReference type="InterPro" id="IPR008183">
    <property type="entry name" value="Aldose_1/G6P_1-epimerase"/>
</dbReference>
<dbReference type="InterPro" id="IPR011013">
    <property type="entry name" value="Gal_mutarotase_sf_dom"/>
</dbReference>
<name>A0A9P4QHS8_9PEZI</name>
<dbReference type="Pfam" id="PF01263">
    <property type="entry name" value="Aldose_epim"/>
    <property type="match status" value="1"/>
</dbReference>
<evidence type="ECO:0000313" key="6">
    <source>
        <dbReference type="Proteomes" id="UP000799441"/>
    </source>
</evidence>
<evidence type="ECO:0000256" key="3">
    <source>
        <dbReference type="ARBA" id="ARBA00023277"/>
    </source>
</evidence>
<dbReference type="SUPFAM" id="SSF74650">
    <property type="entry name" value="Galactose mutarotase-like"/>
    <property type="match status" value="1"/>
</dbReference>
<dbReference type="InterPro" id="IPR014718">
    <property type="entry name" value="GH-type_carb-bd"/>
</dbReference>
<sequence>MKYTAIAAIAALPALSAAANFSSSAGPDGKYELSSEGIRAKFIPYGALVSNIFITDVHGIERDIVLGYDNASHYSVDPLHPHLNSIPGRYANRIGNASFTIDGVKYHINPNDAGGLDSLHAGSPCWVLSEEQQAYCSIGGWDWRNWTVTALNSSSISMGLVDPAGTNGFPGEVVANVTYTLTPHKWHLSMTAKATTAKTPIMLTSHTYMNLDGFQNPDTDLALDHRVFLPFSGTRVGTDGTQIPDGTLLPNKQGSVNDFWSAPKALRTGWTDPALMDNCGTGCKGYDNNFIVNRDQYAPYDWRDAAVAQAASPFSGIQVDIFTDQGTAQLFTCNSFNGTLPVKETQGFFDDPNHPRVIQQHGCVVFEVQDYIDGVNHPEWQRRSVYGPEDPPYRFEAIYQFTVNRTLAGLDGNGTAAYS</sequence>
<reference evidence="5" key="1">
    <citation type="journal article" date="2020" name="Stud. Mycol.">
        <title>101 Dothideomycetes genomes: a test case for predicting lifestyles and emergence of pathogens.</title>
        <authorList>
            <person name="Haridas S."/>
            <person name="Albert R."/>
            <person name="Binder M."/>
            <person name="Bloem J."/>
            <person name="Labutti K."/>
            <person name="Salamov A."/>
            <person name="Andreopoulos B."/>
            <person name="Baker S."/>
            <person name="Barry K."/>
            <person name="Bills G."/>
            <person name="Bluhm B."/>
            <person name="Cannon C."/>
            <person name="Castanera R."/>
            <person name="Culley D."/>
            <person name="Daum C."/>
            <person name="Ezra D."/>
            <person name="Gonzalez J."/>
            <person name="Henrissat B."/>
            <person name="Kuo A."/>
            <person name="Liang C."/>
            <person name="Lipzen A."/>
            <person name="Lutzoni F."/>
            <person name="Magnuson J."/>
            <person name="Mondo S."/>
            <person name="Nolan M."/>
            <person name="Ohm R."/>
            <person name="Pangilinan J."/>
            <person name="Park H.-J."/>
            <person name="Ramirez L."/>
            <person name="Alfaro M."/>
            <person name="Sun H."/>
            <person name="Tritt A."/>
            <person name="Yoshinaga Y."/>
            <person name="Zwiers L.-H."/>
            <person name="Turgeon B."/>
            <person name="Goodwin S."/>
            <person name="Spatafora J."/>
            <person name="Crous P."/>
            <person name="Grigoriev I."/>
        </authorList>
    </citation>
    <scope>NUCLEOTIDE SEQUENCE</scope>
    <source>
        <strain evidence="5">CBS 116435</strain>
    </source>
</reference>
<proteinExistence type="inferred from homology"/>
<gene>
    <name evidence="5" type="ORF">K431DRAFT_215000</name>
</gene>
<dbReference type="EMBL" id="MU003766">
    <property type="protein sequence ID" value="KAF2726010.1"/>
    <property type="molecule type" value="Genomic_DNA"/>
</dbReference>
<dbReference type="PANTHER" id="PTHR10091">
    <property type="entry name" value="ALDOSE-1-EPIMERASE"/>
    <property type="match status" value="1"/>
</dbReference>
<evidence type="ECO:0000256" key="1">
    <source>
        <dbReference type="ARBA" id="ARBA00006206"/>
    </source>
</evidence>
<dbReference type="FunFam" id="2.70.98.10:FF:000014">
    <property type="entry name" value="Aldose 1-epimerase, putative"/>
    <property type="match status" value="1"/>
</dbReference>
<feature type="signal peptide" evidence="4">
    <location>
        <begin position="1"/>
        <end position="18"/>
    </location>
</feature>
<dbReference type="GO" id="GO:0033499">
    <property type="term" value="P:galactose catabolic process via UDP-galactose, Leloir pathway"/>
    <property type="evidence" value="ECO:0007669"/>
    <property type="project" value="TreeGrafter"/>
</dbReference>
<dbReference type="GO" id="GO:0006006">
    <property type="term" value="P:glucose metabolic process"/>
    <property type="evidence" value="ECO:0007669"/>
    <property type="project" value="TreeGrafter"/>
</dbReference>
<dbReference type="CDD" id="cd09019">
    <property type="entry name" value="galactose_mutarotase_like"/>
    <property type="match status" value="1"/>
</dbReference>
<evidence type="ECO:0000313" key="5">
    <source>
        <dbReference type="EMBL" id="KAF2726010.1"/>
    </source>
</evidence>
<evidence type="ECO:0000256" key="4">
    <source>
        <dbReference type="SAM" id="SignalP"/>
    </source>
</evidence>
<evidence type="ECO:0000256" key="2">
    <source>
        <dbReference type="ARBA" id="ARBA00023235"/>
    </source>
</evidence>
<keyword evidence="6" id="KW-1185">Reference proteome</keyword>
<dbReference type="PANTHER" id="PTHR10091:SF6">
    <property type="entry name" value="1-EPIMERASE, PUTATIVE (AFU_ORTHOLOGUE AFUA_3G13240)-RELATED"/>
    <property type="match status" value="1"/>
</dbReference>
<comment type="caution">
    <text evidence="5">The sequence shown here is derived from an EMBL/GenBank/DDBJ whole genome shotgun (WGS) entry which is preliminary data.</text>
</comment>
<dbReference type="AlphaFoldDB" id="A0A9P4QHS8"/>
<protein>
    <submittedName>
        <fullName evidence="5">Aldose 1-epimerase</fullName>
    </submittedName>
</protein>
<keyword evidence="4" id="KW-0732">Signal</keyword>
<dbReference type="GO" id="GO:0030246">
    <property type="term" value="F:carbohydrate binding"/>
    <property type="evidence" value="ECO:0007669"/>
    <property type="project" value="InterPro"/>
</dbReference>
<keyword evidence="2" id="KW-0413">Isomerase</keyword>
<organism evidence="5 6">
    <name type="scientific">Polychaeton citri CBS 116435</name>
    <dbReference type="NCBI Taxonomy" id="1314669"/>
    <lineage>
        <taxon>Eukaryota</taxon>
        <taxon>Fungi</taxon>
        <taxon>Dikarya</taxon>
        <taxon>Ascomycota</taxon>
        <taxon>Pezizomycotina</taxon>
        <taxon>Dothideomycetes</taxon>
        <taxon>Dothideomycetidae</taxon>
        <taxon>Capnodiales</taxon>
        <taxon>Capnodiaceae</taxon>
        <taxon>Polychaeton</taxon>
    </lineage>
</organism>
<dbReference type="InterPro" id="IPR047215">
    <property type="entry name" value="Galactose_mutarotase-like"/>
</dbReference>
<accession>A0A9P4QHS8</accession>
<dbReference type="Proteomes" id="UP000799441">
    <property type="component" value="Unassembled WGS sequence"/>
</dbReference>
<dbReference type="OrthoDB" id="274691at2759"/>
<dbReference type="Gene3D" id="2.70.98.10">
    <property type="match status" value="1"/>
</dbReference>
<feature type="chain" id="PRO_5040327125" evidence="4">
    <location>
        <begin position="19"/>
        <end position="419"/>
    </location>
</feature>